<dbReference type="Pfam" id="PF00057">
    <property type="entry name" value="Ldl_recept_a"/>
    <property type="match status" value="7"/>
</dbReference>
<accession>A0A3Q0R3T9</accession>
<evidence type="ECO:0000313" key="18">
    <source>
        <dbReference type="Proteomes" id="UP000261340"/>
    </source>
</evidence>
<feature type="disulfide bond" evidence="15">
    <location>
        <begin position="252"/>
        <end position="270"/>
    </location>
</feature>
<keyword evidence="10" id="KW-1133">Transmembrane helix</keyword>
<feature type="disulfide bond" evidence="15">
    <location>
        <begin position="51"/>
        <end position="66"/>
    </location>
</feature>
<dbReference type="PRINTS" id="PR00261">
    <property type="entry name" value="LDLRECEPTOR"/>
</dbReference>
<evidence type="ECO:0000256" key="5">
    <source>
        <dbReference type="ARBA" id="ARBA00022525"/>
    </source>
</evidence>
<dbReference type="FunFam" id="4.10.400.10:FF:000124">
    <property type="entry name" value="Low density lipoprotein receptor"/>
    <property type="match status" value="1"/>
</dbReference>
<feature type="disulfide bond" evidence="15">
    <location>
        <begin position="78"/>
        <end position="96"/>
    </location>
</feature>
<keyword evidence="4" id="KW-1003">Cell membrane</keyword>
<dbReference type="GeneTree" id="ENSGT00940000154819"/>
<dbReference type="AlphaFoldDB" id="A0A3Q0R3T9"/>
<dbReference type="PANTHER" id="PTHR22722">
    <property type="entry name" value="LOW-DENSITY LIPOPROTEIN RECEPTOR-RELATED PROTEIN 2-RELATED"/>
    <property type="match status" value="1"/>
</dbReference>
<dbReference type="STRING" id="61819.ENSACIP00000003940"/>
<feature type="disulfide bond" evidence="15">
    <location>
        <begin position="342"/>
        <end position="357"/>
    </location>
</feature>
<feature type="disulfide bond" evidence="15">
    <location>
        <begin position="118"/>
        <end position="130"/>
    </location>
</feature>
<keyword evidence="5" id="KW-0964">Secreted</keyword>
<evidence type="ECO:0000256" key="3">
    <source>
        <dbReference type="ARBA" id="ARBA00009939"/>
    </source>
</evidence>
<keyword evidence="11" id="KW-0472">Membrane</keyword>
<dbReference type="SUPFAM" id="SSF57424">
    <property type="entry name" value="LDL receptor-like module"/>
    <property type="match status" value="7"/>
</dbReference>
<reference evidence="17" key="2">
    <citation type="submission" date="2025-09" db="UniProtKB">
        <authorList>
            <consortium name="Ensembl"/>
        </authorList>
    </citation>
    <scope>IDENTIFICATION</scope>
</reference>
<feature type="signal peptide" evidence="16">
    <location>
        <begin position="1"/>
        <end position="29"/>
    </location>
</feature>
<feature type="disulfide bond" evidence="15">
    <location>
        <begin position="71"/>
        <end position="83"/>
    </location>
</feature>
<evidence type="ECO:0000313" key="17">
    <source>
        <dbReference type="Ensembl" id="ENSACIP00000003940.1"/>
    </source>
</evidence>
<evidence type="ECO:0000256" key="16">
    <source>
        <dbReference type="SAM" id="SignalP"/>
    </source>
</evidence>
<reference evidence="17" key="1">
    <citation type="submission" date="2025-08" db="UniProtKB">
        <authorList>
            <consortium name="Ensembl"/>
        </authorList>
    </citation>
    <scope>IDENTIFICATION</scope>
</reference>
<feature type="chain" id="PRO_5018713675" evidence="16">
    <location>
        <begin position="30"/>
        <end position="364"/>
    </location>
</feature>
<keyword evidence="13" id="KW-0675">Receptor</keyword>
<evidence type="ECO:0000256" key="6">
    <source>
        <dbReference type="ARBA" id="ARBA00022536"/>
    </source>
</evidence>
<dbReference type="Proteomes" id="UP000261340">
    <property type="component" value="Unplaced"/>
</dbReference>
<comment type="subcellular location">
    <subcellularLocation>
        <location evidence="1">Cell membrane</location>
        <topology evidence="1">Single-pass type I membrane protein</topology>
    </subcellularLocation>
    <subcellularLocation>
        <location evidence="2">Secreted</location>
    </subcellularLocation>
</comment>
<keyword evidence="8" id="KW-0812">Transmembrane</keyword>
<evidence type="ECO:0000256" key="10">
    <source>
        <dbReference type="ARBA" id="ARBA00022989"/>
    </source>
</evidence>
<dbReference type="CDD" id="cd00112">
    <property type="entry name" value="LDLa"/>
    <property type="match status" value="7"/>
</dbReference>
<feature type="disulfide bond" evidence="15">
    <location>
        <begin position="39"/>
        <end position="57"/>
    </location>
</feature>
<evidence type="ECO:0000256" key="1">
    <source>
        <dbReference type="ARBA" id="ARBA00004251"/>
    </source>
</evidence>
<comment type="caution">
    <text evidence="15">Lacks conserved residue(s) required for the propagation of feature annotation.</text>
</comment>
<dbReference type="PROSITE" id="PS50068">
    <property type="entry name" value="LDLRA_2"/>
    <property type="match status" value="7"/>
</dbReference>
<keyword evidence="18" id="KW-1185">Reference proteome</keyword>
<dbReference type="InterPro" id="IPR023415">
    <property type="entry name" value="LDLR_class-A_CS"/>
</dbReference>
<organism evidence="17 18">
    <name type="scientific">Amphilophus citrinellus</name>
    <name type="common">Midas cichlid</name>
    <name type="synonym">Cichlasoma citrinellum</name>
    <dbReference type="NCBI Taxonomy" id="61819"/>
    <lineage>
        <taxon>Eukaryota</taxon>
        <taxon>Metazoa</taxon>
        <taxon>Chordata</taxon>
        <taxon>Craniata</taxon>
        <taxon>Vertebrata</taxon>
        <taxon>Euteleostomi</taxon>
        <taxon>Actinopterygii</taxon>
        <taxon>Neopterygii</taxon>
        <taxon>Teleostei</taxon>
        <taxon>Neoteleostei</taxon>
        <taxon>Acanthomorphata</taxon>
        <taxon>Ovalentaria</taxon>
        <taxon>Cichlomorphae</taxon>
        <taxon>Cichliformes</taxon>
        <taxon>Cichlidae</taxon>
        <taxon>New World cichlids</taxon>
        <taxon>Cichlasomatinae</taxon>
        <taxon>Heroini</taxon>
        <taxon>Amphilophus</taxon>
    </lineage>
</organism>
<feature type="disulfide bond" evidence="15">
    <location>
        <begin position="125"/>
        <end position="143"/>
    </location>
</feature>
<dbReference type="GO" id="GO:0005886">
    <property type="term" value="C:plasma membrane"/>
    <property type="evidence" value="ECO:0007669"/>
    <property type="project" value="UniProtKB-SubCell"/>
</dbReference>
<comment type="similarity">
    <text evidence="3">Belongs to the LDLR family.</text>
</comment>
<dbReference type="GO" id="GO:0005576">
    <property type="term" value="C:extracellular region"/>
    <property type="evidence" value="ECO:0007669"/>
    <property type="project" value="UniProtKB-SubCell"/>
</dbReference>
<dbReference type="InterPro" id="IPR002172">
    <property type="entry name" value="LDrepeatLR_classA_rpt"/>
</dbReference>
<evidence type="ECO:0000256" key="11">
    <source>
        <dbReference type="ARBA" id="ARBA00023136"/>
    </source>
</evidence>
<dbReference type="Gene3D" id="4.10.400.10">
    <property type="entry name" value="Low-density Lipoprotein Receptor"/>
    <property type="match status" value="7"/>
</dbReference>
<dbReference type="FunFam" id="4.10.400.10:FF:000113">
    <property type="entry name" value="Low-density lipoprotein receptor-related protein 8"/>
    <property type="match status" value="3"/>
</dbReference>
<feature type="disulfide bond" evidence="15">
    <location>
        <begin position="198"/>
        <end position="210"/>
    </location>
</feature>
<evidence type="ECO:0000256" key="14">
    <source>
        <dbReference type="ARBA" id="ARBA00023180"/>
    </source>
</evidence>
<feature type="disulfide bond" evidence="15">
    <location>
        <begin position="264"/>
        <end position="279"/>
    </location>
</feature>
<keyword evidence="12 15" id="KW-1015">Disulfide bond</keyword>
<evidence type="ECO:0000256" key="2">
    <source>
        <dbReference type="ARBA" id="ARBA00004613"/>
    </source>
</evidence>
<keyword evidence="9" id="KW-0677">Repeat</keyword>
<keyword evidence="14" id="KW-0325">Glycoprotein</keyword>
<dbReference type="GO" id="GO:0006897">
    <property type="term" value="P:endocytosis"/>
    <property type="evidence" value="ECO:0007669"/>
    <property type="project" value="UniProtKB-KW"/>
</dbReference>
<sequence length="364" mass="40805">MSGIRKGITGLSACWCLLMLVHCLCQTAAKQCRGDEYRCASGRCIPKNLVCNSNDDCSDGSDEASCQKPTCNPRAFQCNNTVCVSLLWLCDGDRDCTDGSDEWPENCERRQLEKKSQCSVHQFQCGSGECIHRSWECDGEFDCQDRSDETNCNLKSCQESEFNCGGPTNRCIPKRWQCDGDNDCSDGSDEASCTKPTCNPQSFQCNNTVCVPSLWRCDGDRDCRDGSDEWPENCEGRQLEKKSRCGIHQFQCASGECIHRNWKCDGEFDCQDRSDEATCSDQNHLFNAAVEQLYTIVTGNLAVIVRNESSFMFLSSVRKRCLDTLFDCGSSTQHCIPKVWRCDGDEDCPNGADEKNCSKFFVQL</sequence>
<feature type="disulfide bond" evidence="15">
    <location>
        <begin position="205"/>
        <end position="223"/>
    </location>
</feature>
<dbReference type="PROSITE" id="PS01209">
    <property type="entry name" value="LDLRA_1"/>
    <property type="match status" value="5"/>
</dbReference>
<dbReference type="Ensembl" id="ENSACIT00000004072.1">
    <property type="protein sequence ID" value="ENSACIP00000003940.1"/>
    <property type="gene ID" value="ENSACIG00000003107.1"/>
</dbReference>
<feature type="disulfide bond" evidence="15">
    <location>
        <begin position="137"/>
        <end position="152"/>
    </location>
</feature>
<evidence type="ECO:0000256" key="9">
    <source>
        <dbReference type="ARBA" id="ARBA00022737"/>
    </source>
</evidence>
<evidence type="ECO:0000256" key="12">
    <source>
        <dbReference type="ARBA" id="ARBA00023157"/>
    </source>
</evidence>
<dbReference type="InterPro" id="IPR036055">
    <property type="entry name" value="LDL_receptor-like_sf"/>
</dbReference>
<evidence type="ECO:0000256" key="7">
    <source>
        <dbReference type="ARBA" id="ARBA00022583"/>
    </source>
</evidence>
<evidence type="ECO:0000256" key="15">
    <source>
        <dbReference type="PROSITE-ProRule" id="PRU00124"/>
    </source>
</evidence>
<evidence type="ECO:0000256" key="4">
    <source>
        <dbReference type="ARBA" id="ARBA00022475"/>
    </source>
</evidence>
<protein>
    <submittedName>
        <fullName evidence="17">Uncharacterized protein</fullName>
    </submittedName>
</protein>
<name>A0A3Q0R3T9_AMPCI</name>
<feature type="disulfide bond" evidence="15">
    <location>
        <begin position="178"/>
        <end position="193"/>
    </location>
</feature>
<dbReference type="InterPro" id="IPR051221">
    <property type="entry name" value="LDLR-related"/>
</dbReference>
<feature type="disulfide bond" evidence="15">
    <location>
        <begin position="32"/>
        <end position="44"/>
    </location>
</feature>
<keyword evidence="6" id="KW-0245">EGF-like domain</keyword>
<evidence type="ECO:0000256" key="13">
    <source>
        <dbReference type="ARBA" id="ARBA00023170"/>
    </source>
</evidence>
<dbReference type="FunFam" id="4.10.400.10:FF:000116">
    <property type="entry name" value="Low-density lipoprotein receptor"/>
    <property type="match status" value="1"/>
</dbReference>
<dbReference type="OMA" id="CTGVKKC"/>
<proteinExistence type="inferred from homology"/>
<keyword evidence="7" id="KW-0254">Endocytosis</keyword>
<dbReference type="FunFam" id="4.10.400.10:FF:000030">
    <property type="entry name" value="Sortilin related receptor 1"/>
    <property type="match status" value="1"/>
</dbReference>
<dbReference type="GO" id="GO:0043235">
    <property type="term" value="C:receptor complex"/>
    <property type="evidence" value="ECO:0007669"/>
    <property type="project" value="TreeGrafter"/>
</dbReference>
<keyword evidence="16" id="KW-0732">Signal</keyword>
<feature type="disulfide bond" evidence="15">
    <location>
        <begin position="245"/>
        <end position="257"/>
    </location>
</feature>
<dbReference type="SMART" id="SM00192">
    <property type="entry name" value="LDLa"/>
    <property type="match status" value="7"/>
</dbReference>
<evidence type="ECO:0000256" key="8">
    <source>
        <dbReference type="ARBA" id="ARBA00022692"/>
    </source>
</evidence>